<sequence length="194" mass="21346">MSVNKVPPETFYVLPTAHSPNSRLPVVVYRNALNNPSFESICAAMQTKDWVEGGHWTIAKVEGAAVPHFHSNAHECYGVIRGTGHYLLGKSPIDPDVDSNGQPVGVKFTANAGDVFIYPAGVTHFVTQTEGDYEISEFNSDEHPWDLNDADKSVEGTNEDRKRCERVPIPERDPLYGPGGPLPELWKAITASWS</sequence>
<evidence type="ECO:0000313" key="3">
    <source>
        <dbReference type="Proteomes" id="UP000319663"/>
    </source>
</evidence>
<evidence type="ECO:0000259" key="1">
    <source>
        <dbReference type="Pfam" id="PF00190"/>
    </source>
</evidence>
<gene>
    <name evidence="2" type="ORF">MPDQ_001621</name>
</gene>
<dbReference type="InterPro" id="IPR011051">
    <property type="entry name" value="RmlC_Cupin_sf"/>
</dbReference>
<protein>
    <recommendedName>
        <fullName evidence="1">Cupin type-1 domain-containing protein</fullName>
    </recommendedName>
</protein>
<feature type="domain" description="Cupin type-1" evidence="1">
    <location>
        <begin position="63"/>
        <end position="143"/>
    </location>
</feature>
<accession>A0A507QM98</accession>
<comment type="caution">
    <text evidence="2">The sequence shown here is derived from an EMBL/GenBank/DDBJ whole genome shotgun (WGS) entry which is preliminary data.</text>
</comment>
<dbReference type="AlphaFoldDB" id="A0A507QM98"/>
<name>A0A507QM98_MONPU</name>
<dbReference type="EMBL" id="VIFY01000144">
    <property type="protein sequence ID" value="TQB69626.1"/>
    <property type="molecule type" value="Genomic_DNA"/>
</dbReference>
<dbReference type="Proteomes" id="UP000319663">
    <property type="component" value="Unassembled WGS sequence"/>
</dbReference>
<dbReference type="Pfam" id="PF00190">
    <property type="entry name" value="Cupin_1"/>
    <property type="match status" value="1"/>
</dbReference>
<keyword evidence="3" id="KW-1185">Reference proteome</keyword>
<dbReference type="PANTHER" id="PTHR36448">
    <property type="entry name" value="BLR7373 PROTEIN"/>
    <property type="match status" value="1"/>
</dbReference>
<reference evidence="2 3" key="1">
    <citation type="submission" date="2019-06" db="EMBL/GenBank/DDBJ databases">
        <title>Wine fermentation using esterase from Monascus purpureus.</title>
        <authorList>
            <person name="Geng C."/>
            <person name="Zhang Y."/>
        </authorList>
    </citation>
    <scope>NUCLEOTIDE SEQUENCE [LARGE SCALE GENOMIC DNA]</scope>
    <source>
        <strain evidence="2">HQ1</strain>
    </source>
</reference>
<dbReference type="InterPro" id="IPR014710">
    <property type="entry name" value="RmlC-like_jellyroll"/>
</dbReference>
<organism evidence="2 3">
    <name type="scientific">Monascus purpureus</name>
    <name type="common">Red mold</name>
    <name type="synonym">Monascus anka</name>
    <dbReference type="NCBI Taxonomy" id="5098"/>
    <lineage>
        <taxon>Eukaryota</taxon>
        <taxon>Fungi</taxon>
        <taxon>Dikarya</taxon>
        <taxon>Ascomycota</taxon>
        <taxon>Pezizomycotina</taxon>
        <taxon>Eurotiomycetes</taxon>
        <taxon>Eurotiomycetidae</taxon>
        <taxon>Eurotiales</taxon>
        <taxon>Aspergillaceae</taxon>
        <taxon>Monascus</taxon>
    </lineage>
</organism>
<proteinExistence type="predicted"/>
<evidence type="ECO:0000313" key="2">
    <source>
        <dbReference type="EMBL" id="TQB69626.1"/>
    </source>
</evidence>
<dbReference type="Gene3D" id="2.60.120.10">
    <property type="entry name" value="Jelly Rolls"/>
    <property type="match status" value="1"/>
</dbReference>
<dbReference type="STRING" id="5098.A0A507QM98"/>
<dbReference type="PANTHER" id="PTHR36448:SF2">
    <property type="entry name" value="CUPIN TYPE-1 DOMAIN-CONTAINING PROTEIN"/>
    <property type="match status" value="1"/>
</dbReference>
<dbReference type="CDD" id="cd02219">
    <property type="entry name" value="cupin_YjlB-like"/>
    <property type="match status" value="1"/>
</dbReference>
<dbReference type="InterPro" id="IPR047121">
    <property type="entry name" value="YjiB-like"/>
</dbReference>
<dbReference type="InterPro" id="IPR006045">
    <property type="entry name" value="Cupin_1"/>
</dbReference>
<dbReference type="SUPFAM" id="SSF51182">
    <property type="entry name" value="RmlC-like cupins"/>
    <property type="match status" value="1"/>
</dbReference>